<gene>
    <name evidence="2" type="ORF">CJ255_14590</name>
</gene>
<dbReference type="AlphaFoldDB" id="A0A2A6RH86"/>
<feature type="domain" description="KAP NTPase" evidence="1">
    <location>
        <begin position="23"/>
        <end position="371"/>
    </location>
</feature>
<dbReference type="Pfam" id="PF07693">
    <property type="entry name" value="KAP_NTPase"/>
    <property type="match status" value="1"/>
</dbReference>
<keyword evidence="3" id="KW-1185">Reference proteome</keyword>
<dbReference type="RefSeq" id="WP_097644836.1">
    <property type="nucleotide sequence ID" value="NZ_NQWI01000074.1"/>
</dbReference>
<protein>
    <recommendedName>
        <fullName evidence="1">KAP NTPase domain-containing protein</fullName>
    </recommendedName>
</protein>
<dbReference type="InterPro" id="IPR011646">
    <property type="entry name" value="KAP_P-loop"/>
</dbReference>
<dbReference type="EMBL" id="NQWI01000074">
    <property type="protein sequence ID" value="PDW02311.1"/>
    <property type="molecule type" value="Genomic_DNA"/>
</dbReference>
<dbReference type="PANTHER" id="PTHR22674">
    <property type="entry name" value="NTPASE, KAP FAMILY P-LOOP DOMAIN-CONTAINING 1"/>
    <property type="match status" value="1"/>
</dbReference>
<evidence type="ECO:0000259" key="1">
    <source>
        <dbReference type="Pfam" id="PF07693"/>
    </source>
</evidence>
<organism evidence="2 3">
    <name type="scientific">Candidatus Viridilinea mediisalina</name>
    <dbReference type="NCBI Taxonomy" id="2024553"/>
    <lineage>
        <taxon>Bacteria</taxon>
        <taxon>Bacillati</taxon>
        <taxon>Chloroflexota</taxon>
        <taxon>Chloroflexia</taxon>
        <taxon>Chloroflexales</taxon>
        <taxon>Chloroflexineae</taxon>
        <taxon>Oscillochloridaceae</taxon>
        <taxon>Candidatus Viridilinea</taxon>
    </lineage>
</organism>
<dbReference type="Proteomes" id="UP000220527">
    <property type="component" value="Unassembled WGS sequence"/>
</dbReference>
<reference evidence="3" key="1">
    <citation type="submission" date="2017-08" db="EMBL/GenBank/DDBJ databases">
        <authorList>
            <person name="Grouzdev D.S."/>
            <person name="Gaisin V.A."/>
            <person name="Rysina M.S."/>
            <person name="Gorlenko V.M."/>
        </authorList>
    </citation>
    <scope>NUCLEOTIDE SEQUENCE [LARGE SCALE GENOMIC DNA]</scope>
    <source>
        <strain evidence="3">Kir15-3F</strain>
    </source>
</reference>
<accession>A0A2A6RH86</accession>
<sequence length="474" mass="54430">MHIPQRFGDNPITQEHDDHLQRSVVCKRLAELLCKDQLDLPLTLGVYGDWGSGKTSMLHLIQRHLDANAKTLTIWFNAWAYAQQQDALWRALLLAIIARFRAQDFQQKLLDQETLEALLTKQKQKSSTLRKELNRQLEQLETSLYRSKSYRQQEGVDLNYQAVMLLAVRAVARMLPLVGTEAAKSLEKLFAEGQDVKDLFDVLSVREREELREHVQSIEQFKLGFQQLIQRFINQTNKRLVIFIDDLDRCLPEQAISVLESIKIFFDSNDGTPMPCIFVLGMDRRIIEDGLKLRYHTIGEGLVDARSYLDKIIQIPFSIPPLEEKQIKDFAEQWCKNTPDLMVCTTLITKGVAANPRSVKRTLNILALMYTLRQASGQSVDAVALQRLTKLIIIQTSYDEVYHNIVQDTELLRQLELASHGAASSSYTTETGPILERYQRLAEMLRLKPQLPNNAQEARKVIENLLYSVPLNQD</sequence>
<dbReference type="PANTHER" id="PTHR22674:SF6">
    <property type="entry name" value="NTPASE KAP FAMILY P-LOOP DOMAIN-CONTAINING PROTEIN 1"/>
    <property type="match status" value="1"/>
</dbReference>
<dbReference type="Gene3D" id="3.40.50.300">
    <property type="entry name" value="P-loop containing nucleotide triphosphate hydrolases"/>
    <property type="match status" value="1"/>
</dbReference>
<proteinExistence type="predicted"/>
<evidence type="ECO:0000313" key="2">
    <source>
        <dbReference type="EMBL" id="PDW02311.1"/>
    </source>
</evidence>
<dbReference type="SUPFAM" id="SSF52540">
    <property type="entry name" value="P-loop containing nucleoside triphosphate hydrolases"/>
    <property type="match status" value="1"/>
</dbReference>
<dbReference type="OrthoDB" id="9795864at2"/>
<dbReference type="InterPro" id="IPR052754">
    <property type="entry name" value="NTPase_KAP_P-loop"/>
</dbReference>
<name>A0A2A6RH86_9CHLR</name>
<dbReference type="InterPro" id="IPR027417">
    <property type="entry name" value="P-loop_NTPase"/>
</dbReference>
<evidence type="ECO:0000313" key="3">
    <source>
        <dbReference type="Proteomes" id="UP000220527"/>
    </source>
</evidence>
<comment type="caution">
    <text evidence="2">The sequence shown here is derived from an EMBL/GenBank/DDBJ whole genome shotgun (WGS) entry which is preliminary data.</text>
</comment>